<feature type="transmembrane region" description="Helical" evidence="5">
    <location>
        <begin position="273"/>
        <end position="293"/>
    </location>
</feature>
<dbReference type="GO" id="GO:0016020">
    <property type="term" value="C:membrane"/>
    <property type="evidence" value="ECO:0007669"/>
    <property type="project" value="UniProtKB-SubCell"/>
</dbReference>
<feature type="transmembrane region" description="Helical" evidence="5">
    <location>
        <begin position="237"/>
        <end position="267"/>
    </location>
</feature>
<name>A0A7G5XG78_9BACT</name>
<dbReference type="PANTHER" id="PTHR37422:SF17">
    <property type="entry name" value="O-ANTIGEN LIGASE"/>
    <property type="match status" value="1"/>
</dbReference>
<reference evidence="8" key="1">
    <citation type="submission" date="2020-08" db="EMBL/GenBank/DDBJ databases">
        <title>Lacibacter sp. S13-6-6 genome sequencing.</title>
        <authorList>
            <person name="Jin L."/>
        </authorList>
    </citation>
    <scope>NUCLEOTIDE SEQUENCE [LARGE SCALE GENOMIC DNA]</scope>
    <source>
        <strain evidence="8">S13-6-6</strain>
    </source>
</reference>
<evidence type="ECO:0000256" key="2">
    <source>
        <dbReference type="ARBA" id="ARBA00022692"/>
    </source>
</evidence>
<feature type="transmembrane region" description="Helical" evidence="5">
    <location>
        <begin position="426"/>
        <end position="443"/>
    </location>
</feature>
<protein>
    <submittedName>
        <fullName evidence="7">O-antigen ligase family protein</fullName>
    </submittedName>
</protein>
<dbReference type="KEGG" id="lacs:H4075_20865"/>
<feature type="domain" description="O-antigen ligase-related" evidence="6">
    <location>
        <begin position="239"/>
        <end position="401"/>
    </location>
</feature>
<evidence type="ECO:0000259" key="6">
    <source>
        <dbReference type="Pfam" id="PF04932"/>
    </source>
</evidence>
<keyword evidence="4 5" id="KW-0472">Membrane</keyword>
<feature type="transmembrane region" description="Helical" evidence="5">
    <location>
        <begin position="170"/>
        <end position="188"/>
    </location>
</feature>
<dbReference type="EMBL" id="CP060007">
    <property type="protein sequence ID" value="QNA44481.1"/>
    <property type="molecule type" value="Genomic_DNA"/>
</dbReference>
<dbReference type="InterPro" id="IPR007016">
    <property type="entry name" value="O-antigen_ligase-rel_domated"/>
</dbReference>
<evidence type="ECO:0000256" key="5">
    <source>
        <dbReference type="SAM" id="Phobius"/>
    </source>
</evidence>
<feature type="transmembrane region" description="Helical" evidence="5">
    <location>
        <begin position="136"/>
        <end position="158"/>
    </location>
</feature>
<dbReference type="PANTHER" id="PTHR37422">
    <property type="entry name" value="TEICHURONIC ACID BIOSYNTHESIS PROTEIN TUAE"/>
    <property type="match status" value="1"/>
</dbReference>
<feature type="transmembrane region" description="Helical" evidence="5">
    <location>
        <begin position="13"/>
        <end position="30"/>
    </location>
</feature>
<keyword evidence="7" id="KW-0436">Ligase</keyword>
<sequence>MQQAVSKQELMRWWLPAIAAILCFVTGIVLDEKTLLVLPFAVLAIFVFSKNLRYLFFALLFAIPLSTEFSVTSTLSTDLPDEPMMLMLAGSLLLLLILKPSLLPNELMKSSLVLLLLLQMLWMLVTVLFSHELWLSIKYCLAKSWFLLAFVIGGLLFLRTKDDLKLASKALIFSMLIPIVISLVRHAGKGFSFESINSTLDPFFRNHVNYSAVIVCLFPVLLVWYRFSEGRLRKWIIACIVVFLVALFFAYSRGAWLCLISGAVTWVAVKRRFLLSLIVAALIIATASLFWLIQDDNYLKFAPDFNTTTQHTDFNEHLEATYTLKDMSTMERFYRWIAGIKMLNEEKMHGFGPNSFTIYYKEYTVSAFKTWVSSNEEKSSVHNYFLLIAIEQGLPGVIILLALLMYMFGVAVKAYHTLHDPFERSLAMLCAVVLSMIVTLNLLSDLIETDKIGSLYFIILGLLIRLQVKVNEQTKKGYFL</sequence>
<organism evidence="7 8">
    <name type="scientific">Lacibacter sediminis</name>
    <dbReference type="NCBI Taxonomy" id="2760713"/>
    <lineage>
        <taxon>Bacteria</taxon>
        <taxon>Pseudomonadati</taxon>
        <taxon>Bacteroidota</taxon>
        <taxon>Chitinophagia</taxon>
        <taxon>Chitinophagales</taxon>
        <taxon>Chitinophagaceae</taxon>
        <taxon>Lacibacter</taxon>
    </lineage>
</organism>
<evidence type="ECO:0000256" key="1">
    <source>
        <dbReference type="ARBA" id="ARBA00004141"/>
    </source>
</evidence>
<evidence type="ECO:0000313" key="7">
    <source>
        <dbReference type="EMBL" id="QNA44481.1"/>
    </source>
</evidence>
<dbReference type="InterPro" id="IPR051533">
    <property type="entry name" value="WaaL-like"/>
</dbReference>
<gene>
    <name evidence="7" type="ORF">H4075_20865</name>
</gene>
<feature type="transmembrane region" description="Helical" evidence="5">
    <location>
        <begin position="37"/>
        <end position="63"/>
    </location>
</feature>
<feature type="transmembrane region" description="Helical" evidence="5">
    <location>
        <begin position="384"/>
        <end position="406"/>
    </location>
</feature>
<evidence type="ECO:0000313" key="8">
    <source>
        <dbReference type="Proteomes" id="UP000515344"/>
    </source>
</evidence>
<feature type="transmembrane region" description="Helical" evidence="5">
    <location>
        <begin position="452"/>
        <end position="468"/>
    </location>
</feature>
<feature type="transmembrane region" description="Helical" evidence="5">
    <location>
        <begin position="83"/>
        <end position="100"/>
    </location>
</feature>
<dbReference type="RefSeq" id="WP_182802743.1">
    <property type="nucleotide sequence ID" value="NZ_CP060007.1"/>
</dbReference>
<evidence type="ECO:0000256" key="4">
    <source>
        <dbReference type="ARBA" id="ARBA00023136"/>
    </source>
</evidence>
<keyword evidence="8" id="KW-1185">Reference proteome</keyword>
<dbReference type="GO" id="GO:0016874">
    <property type="term" value="F:ligase activity"/>
    <property type="evidence" value="ECO:0007669"/>
    <property type="project" value="UniProtKB-KW"/>
</dbReference>
<feature type="transmembrane region" description="Helical" evidence="5">
    <location>
        <begin position="112"/>
        <end position="130"/>
    </location>
</feature>
<keyword evidence="3 5" id="KW-1133">Transmembrane helix</keyword>
<dbReference type="AlphaFoldDB" id="A0A7G5XG78"/>
<comment type="subcellular location">
    <subcellularLocation>
        <location evidence="1">Membrane</location>
        <topology evidence="1">Multi-pass membrane protein</topology>
    </subcellularLocation>
</comment>
<feature type="transmembrane region" description="Helical" evidence="5">
    <location>
        <begin position="208"/>
        <end position="225"/>
    </location>
</feature>
<dbReference type="Pfam" id="PF04932">
    <property type="entry name" value="Wzy_C"/>
    <property type="match status" value="1"/>
</dbReference>
<proteinExistence type="predicted"/>
<dbReference type="Proteomes" id="UP000515344">
    <property type="component" value="Chromosome"/>
</dbReference>
<keyword evidence="2 5" id="KW-0812">Transmembrane</keyword>
<accession>A0A7G5XG78</accession>
<evidence type="ECO:0000256" key="3">
    <source>
        <dbReference type="ARBA" id="ARBA00022989"/>
    </source>
</evidence>